<keyword evidence="3" id="KW-1185">Reference proteome</keyword>
<dbReference type="PANTHER" id="PTHR22916:SF3">
    <property type="entry name" value="UDP-GLCNAC:BETAGAL BETA-1,3-N-ACETYLGLUCOSAMINYLTRANSFERASE-LIKE PROTEIN 1"/>
    <property type="match status" value="1"/>
</dbReference>
<dbReference type="Proteomes" id="UP000273119">
    <property type="component" value="Unassembled WGS sequence"/>
</dbReference>
<dbReference type="RefSeq" id="WP_121484179.1">
    <property type="nucleotide sequence ID" value="NZ_QQXL01000001.1"/>
</dbReference>
<dbReference type="PANTHER" id="PTHR22916">
    <property type="entry name" value="GLYCOSYLTRANSFERASE"/>
    <property type="match status" value="1"/>
</dbReference>
<gene>
    <name evidence="2" type="ORF">DWQ67_03565</name>
</gene>
<accession>A0A496PN12</accession>
<dbReference type="AlphaFoldDB" id="A0A496PN12"/>
<dbReference type="InterPro" id="IPR029044">
    <property type="entry name" value="Nucleotide-diphossugar_trans"/>
</dbReference>
<dbReference type="GO" id="GO:0047355">
    <property type="term" value="F:CDP-glycerol glycerophosphotransferase activity"/>
    <property type="evidence" value="ECO:0007669"/>
    <property type="project" value="InterPro"/>
</dbReference>
<dbReference type="InterPro" id="IPR007554">
    <property type="entry name" value="Glycerophosphate_synth"/>
</dbReference>
<dbReference type="Gene3D" id="3.40.50.12580">
    <property type="match status" value="1"/>
</dbReference>
<proteinExistence type="predicted"/>
<dbReference type="CDD" id="cd00761">
    <property type="entry name" value="Glyco_tranf_GTA_type"/>
    <property type="match status" value="1"/>
</dbReference>
<sequence>MNPVDVISVIIPVYNREDFLGAAVDSVLAQDCGLDHVQLVLVNDGSTDGSAALLDAYAQQYPEQVVVMHKANGGVSSAFNAGLELATGEVVGFLGSDDYLSDNTLSSVLKFYARHWDQVDIAAIPIEMIGARSGPHWNNRRRFAKTRVIDVSVDWSSIQMAGGGTFIKRSIFADEGLRFDPVLFMAEDATLNTQVIMRRMAYGVISEATYFNRRYEAGGASLVASSHFRPEYYNELLEHAEQRILNDAIEMHGQVPMYVQAVVLYNLMFRFRGDVSMLNAEQLDAYKSRMRRLLEQVSVKTIALHPTTVEQRINMLNLRSGNALTSKLSYYDGVYSYDGVRIYSLNYRKRVGHRAASAEVQAFAVQGESLEMRGTIRSIDISSDVSYEVLIGDRSYPLELGAAIQPGTEFLSNEVRRGLSFSLKAEFRRNEKMRFVANVANGVDVDSFRLPLIFGKHAGFAGDKNSLAFRHSGSDVFRQENATLLRRRKLSGKGADLKAEIGFLRRLDGGTKNARVWARRLSAVRLRASSPGNIWLLADHKSEAGDNAEALFRHICAHPELGIHAVMSLSKSAPQYAALSALGEVVEPGSTKYFRRYFQASTVLNSSADDFMVQPLAGDLKYFADLVPPVSVFLQHGVILHDLSGWLNWAKKGFDVFVTSAEAERTSILNGSYAYGEDSLALVGLSRFDRLNDRPERQIVVAPTWRKALVGDLDPQVGRNGARDDFEESAYFRMWQSVLADQRLLRGLKEFNYRLTFALHPSHSAETDKFKGGEAVTIAPHPLDYRELLETSAVLVTDYSSVAFDFAYMRKPVAYLQNDRDDFYASHAHQLGYFSFERDGFGPVAETTSELVDHLLKLMADGADMAPTYRERADGFFTYSGGGNSARLIDFLKRREAGELSS</sequence>
<dbReference type="EMBL" id="QQXL01000001">
    <property type="protein sequence ID" value="RKW71918.1"/>
    <property type="molecule type" value="Genomic_DNA"/>
</dbReference>
<feature type="domain" description="Glycosyltransferase 2-like" evidence="1">
    <location>
        <begin position="8"/>
        <end position="172"/>
    </location>
</feature>
<dbReference type="GO" id="GO:0016020">
    <property type="term" value="C:membrane"/>
    <property type="evidence" value="ECO:0007669"/>
    <property type="project" value="InterPro"/>
</dbReference>
<dbReference type="InterPro" id="IPR001173">
    <property type="entry name" value="Glyco_trans_2-like"/>
</dbReference>
<dbReference type="SUPFAM" id="SSF53756">
    <property type="entry name" value="UDP-Glycosyltransferase/glycogen phosphorylase"/>
    <property type="match status" value="1"/>
</dbReference>
<evidence type="ECO:0000259" key="1">
    <source>
        <dbReference type="Pfam" id="PF00535"/>
    </source>
</evidence>
<dbReference type="SUPFAM" id="SSF53448">
    <property type="entry name" value="Nucleotide-diphospho-sugar transferases"/>
    <property type="match status" value="1"/>
</dbReference>
<dbReference type="Pfam" id="PF00535">
    <property type="entry name" value="Glycos_transf_2"/>
    <property type="match status" value="1"/>
</dbReference>
<evidence type="ECO:0000313" key="2">
    <source>
        <dbReference type="EMBL" id="RKW71918.1"/>
    </source>
</evidence>
<dbReference type="Pfam" id="PF04464">
    <property type="entry name" value="Glyphos_transf"/>
    <property type="match status" value="1"/>
</dbReference>
<protein>
    <submittedName>
        <fullName evidence="2">Glycosyltransferase</fullName>
    </submittedName>
</protein>
<name>A0A496PN12_9MICC</name>
<dbReference type="InterPro" id="IPR043148">
    <property type="entry name" value="TagF_C"/>
</dbReference>
<organism evidence="2 3">
    <name type="scientific">Galactobacter caseinivorans</name>
    <dbReference type="NCBI Taxonomy" id="2676123"/>
    <lineage>
        <taxon>Bacteria</taxon>
        <taxon>Bacillati</taxon>
        <taxon>Actinomycetota</taxon>
        <taxon>Actinomycetes</taxon>
        <taxon>Micrococcales</taxon>
        <taxon>Micrococcaceae</taxon>
        <taxon>Galactobacter</taxon>
    </lineage>
</organism>
<dbReference type="Gene3D" id="3.90.550.10">
    <property type="entry name" value="Spore Coat Polysaccharide Biosynthesis Protein SpsA, Chain A"/>
    <property type="match status" value="1"/>
</dbReference>
<comment type="caution">
    <text evidence="2">The sequence shown here is derived from an EMBL/GenBank/DDBJ whole genome shotgun (WGS) entry which is preliminary data.</text>
</comment>
<evidence type="ECO:0000313" key="3">
    <source>
        <dbReference type="Proteomes" id="UP000273119"/>
    </source>
</evidence>
<reference evidence="2 3" key="1">
    <citation type="submission" date="2018-07" db="EMBL/GenBank/DDBJ databases">
        <title>Arthrobacter sp. nov., isolated from raw cow's milk with high bacterial count.</title>
        <authorList>
            <person name="Hahne J."/>
            <person name="Isele D."/>
            <person name="Lipski A."/>
        </authorList>
    </citation>
    <scope>NUCLEOTIDE SEQUENCE [LARGE SCALE GENOMIC DNA]</scope>
    <source>
        <strain evidence="2 3">JZ R-183</strain>
    </source>
</reference>
<keyword evidence="2" id="KW-0808">Transferase</keyword>
<dbReference type="GO" id="GO:0016758">
    <property type="term" value="F:hexosyltransferase activity"/>
    <property type="evidence" value="ECO:0007669"/>
    <property type="project" value="UniProtKB-ARBA"/>
</dbReference>